<evidence type="ECO:0000256" key="1">
    <source>
        <dbReference type="SAM" id="SignalP"/>
    </source>
</evidence>
<keyword evidence="1" id="KW-0732">Signal</keyword>
<gene>
    <name evidence="2" type="ORF">SI8410_06009236</name>
</gene>
<feature type="signal peptide" evidence="1">
    <location>
        <begin position="1"/>
        <end position="29"/>
    </location>
</feature>
<accession>A0A7I8KLQ1</accession>
<proteinExistence type="predicted"/>
<evidence type="ECO:0000313" key="2">
    <source>
        <dbReference type="EMBL" id="CAA7398571.1"/>
    </source>
</evidence>
<reference evidence="2" key="1">
    <citation type="submission" date="2020-02" db="EMBL/GenBank/DDBJ databases">
        <authorList>
            <person name="Scholz U."/>
            <person name="Mascher M."/>
            <person name="Fiebig A."/>
        </authorList>
    </citation>
    <scope>NUCLEOTIDE SEQUENCE</scope>
</reference>
<dbReference type="AlphaFoldDB" id="A0A7I8KLQ1"/>
<evidence type="ECO:0000313" key="3">
    <source>
        <dbReference type="Proteomes" id="UP000663760"/>
    </source>
</evidence>
<name>A0A7I8KLQ1_SPIIN</name>
<dbReference type="Proteomes" id="UP000663760">
    <property type="component" value="Chromosome 6"/>
</dbReference>
<keyword evidence="3" id="KW-1185">Reference proteome</keyword>
<feature type="chain" id="PRO_5029813486" evidence="1">
    <location>
        <begin position="30"/>
        <end position="77"/>
    </location>
</feature>
<dbReference type="EMBL" id="LR746269">
    <property type="protein sequence ID" value="CAA7398571.1"/>
    <property type="molecule type" value="Genomic_DNA"/>
</dbReference>
<organism evidence="2 3">
    <name type="scientific">Spirodela intermedia</name>
    <name type="common">Intermediate duckweed</name>
    <dbReference type="NCBI Taxonomy" id="51605"/>
    <lineage>
        <taxon>Eukaryota</taxon>
        <taxon>Viridiplantae</taxon>
        <taxon>Streptophyta</taxon>
        <taxon>Embryophyta</taxon>
        <taxon>Tracheophyta</taxon>
        <taxon>Spermatophyta</taxon>
        <taxon>Magnoliopsida</taxon>
        <taxon>Liliopsida</taxon>
        <taxon>Araceae</taxon>
        <taxon>Lemnoideae</taxon>
        <taxon>Spirodela</taxon>
    </lineage>
</organism>
<sequence>MAVRGSPIAVTAVLILLALVLAPAIPAEATRRMAQEYIPRRPPIFCPACVCCTPKPVNGCCSCCASPIDPSPAKAKP</sequence>
<dbReference type="PANTHER" id="PTHR36328:SF7">
    <property type="entry name" value="TRANSMEMBRANE PROTEIN"/>
    <property type="match status" value="1"/>
</dbReference>
<dbReference type="PANTHER" id="PTHR36328">
    <property type="entry name" value="TRANSMEMBRANE PROTEIN"/>
    <property type="match status" value="1"/>
</dbReference>
<protein>
    <submittedName>
        <fullName evidence="2">Uncharacterized protein</fullName>
    </submittedName>
</protein>